<dbReference type="Pfam" id="PF00196">
    <property type="entry name" value="GerE"/>
    <property type="match status" value="1"/>
</dbReference>
<dbReference type="CDD" id="cd06170">
    <property type="entry name" value="LuxR_C_like"/>
    <property type="match status" value="1"/>
</dbReference>
<feature type="domain" description="Response regulatory" evidence="5">
    <location>
        <begin position="5"/>
        <end position="123"/>
    </location>
</feature>
<evidence type="ECO:0000256" key="1">
    <source>
        <dbReference type="ARBA" id="ARBA00022553"/>
    </source>
</evidence>
<keyword evidence="1 3" id="KW-0597">Phosphoprotein</keyword>
<dbReference type="PANTHER" id="PTHR43214">
    <property type="entry name" value="TWO-COMPONENT RESPONSE REGULATOR"/>
    <property type="match status" value="1"/>
</dbReference>
<dbReference type="InterPro" id="IPR000792">
    <property type="entry name" value="Tscrpt_reg_LuxR_C"/>
</dbReference>
<name>A0ABW6A1R2_9FLAO</name>
<dbReference type="SMART" id="SM00448">
    <property type="entry name" value="REC"/>
    <property type="match status" value="1"/>
</dbReference>
<keyword evidence="7" id="KW-1185">Reference proteome</keyword>
<reference evidence="7" key="1">
    <citation type="journal article" date="2019" name="Int. J. Syst. Evol. Microbiol.">
        <title>The Global Catalogue of Microorganisms (GCM) 10K type strain sequencing project: providing services to taxonomists for standard genome sequencing and annotation.</title>
        <authorList>
            <consortium name="The Broad Institute Genomics Platform"/>
            <consortium name="The Broad Institute Genome Sequencing Center for Infectious Disease"/>
            <person name="Wu L."/>
            <person name="Ma J."/>
        </authorList>
    </citation>
    <scope>NUCLEOTIDE SEQUENCE [LARGE SCALE GENOMIC DNA]</scope>
    <source>
        <strain evidence="7">KCTC 32514</strain>
    </source>
</reference>
<organism evidence="6 7">
    <name type="scientific">Psychroserpens luteus</name>
    <dbReference type="NCBI Taxonomy" id="1434066"/>
    <lineage>
        <taxon>Bacteria</taxon>
        <taxon>Pseudomonadati</taxon>
        <taxon>Bacteroidota</taxon>
        <taxon>Flavobacteriia</taxon>
        <taxon>Flavobacteriales</taxon>
        <taxon>Flavobacteriaceae</taxon>
        <taxon>Psychroserpens</taxon>
    </lineage>
</organism>
<dbReference type="InterPro" id="IPR016032">
    <property type="entry name" value="Sig_transdc_resp-reg_C-effctor"/>
</dbReference>
<dbReference type="SUPFAM" id="SSF46894">
    <property type="entry name" value="C-terminal effector domain of the bipartite response regulators"/>
    <property type="match status" value="1"/>
</dbReference>
<dbReference type="CDD" id="cd17535">
    <property type="entry name" value="REC_NarL-like"/>
    <property type="match status" value="1"/>
</dbReference>
<dbReference type="EMBL" id="JBHUOS010000016">
    <property type="protein sequence ID" value="MFD2917918.1"/>
    <property type="molecule type" value="Genomic_DNA"/>
</dbReference>
<dbReference type="PANTHER" id="PTHR43214:SF43">
    <property type="entry name" value="TWO-COMPONENT RESPONSE REGULATOR"/>
    <property type="match status" value="1"/>
</dbReference>
<dbReference type="InterPro" id="IPR058245">
    <property type="entry name" value="NreC/VraR/RcsB-like_REC"/>
</dbReference>
<dbReference type="RefSeq" id="WP_194506866.1">
    <property type="nucleotide sequence ID" value="NZ_JADILU010000002.1"/>
</dbReference>
<dbReference type="Pfam" id="PF00072">
    <property type="entry name" value="Response_reg"/>
    <property type="match status" value="1"/>
</dbReference>
<evidence type="ECO:0000313" key="7">
    <source>
        <dbReference type="Proteomes" id="UP001597548"/>
    </source>
</evidence>
<feature type="domain" description="HTH luxR-type" evidence="4">
    <location>
        <begin position="146"/>
        <end position="211"/>
    </location>
</feature>
<dbReference type="SMART" id="SM00421">
    <property type="entry name" value="HTH_LUXR"/>
    <property type="match status" value="1"/>
</dbReference>
<dbReference type="Proteomes" id="UP001597548">
    <property type="component" value="Unassembled WGS sequence"/>
</dbReference>
<sequence>MKTHSVVIVDDHTLVSQAIGSLVNSFRDFKTQYICNSGKELIEKLKLEKAKPRLILMDISMPHMNGIETTLYVKEMYPDIKVIALTAIENNDSIIKMLKAGAKGYVLKGADIPIFENTLKRVIQNGSYYNEKITNIIINSIINEDEKQENIQLKKQEEEFIRYACSELTYKEIANRMYRSPKTIDGYRNDLFEKLNIRNRTGLVLYAIKNKIFNIQ</sequence>
<evidence type="ECO:0000313" key="6">
    <source>
        <dbReference type="EMBL" id="MFD2917918.1"/>
    </source>
</evidence>
<dbReference type="Gene3D" id="3.40.50.2300">
    <property type="match status" value="1"/>
</dbReference>
<dbReference type="SUPFAM" id="SSF52172">
    <property type="entry name" value="CheY-like"/>
    <property type="match status" value="1"/>
</dbReference>
<gene>
    <name evidence="6" type="ORF">ACFS29_19855</name>
</gene>
<dbReference type="InterPro" id="IPR039420">
    <property type="entry name" value="WalR-like"/>
</dbReference>
<dbReference type="InterPro" id="IPR011006">
    <property type="entry name" value="CheY-like_superfamily"/>
</dbReference>
<protein>
    <submittedName>
        <fullName evidence="6">Response regulator</fullName>
    </submittedName>
</protein>
<comment type="caution">
    <text evidence="6">The sequence shown here is derived from an EMBL/GenBank/DDBJ whole genome shotgun (WGS) entry which is preliminary data.</text>
</comment>
<accession>A0ABW6A1R2</accession>
<evidence type="ECO:0000259" key="4">
    <source>
        <dbReference type="PROSITE" id="PS50043"/>
    </source>
</evidence>
<proteinExistence type="predicted"/>
<evidence type="ECO:0000256" key="2">
    <source>
        <dbReference type="ARBA" id="ARBA00023125"/>
    </source>
</evidence>
<feature type="modified residue" description="4-aspartylphosphate" evidence="3">
    <location>
        <position position="58"/>
    </location>
</feature>
<evidence type="ECO:0000259" key="5">
    <source>
        <dbReference type="PROSITE" id="PS50110"/>
    </source>
</evidence>
<dbReference type="InterPro" id="IPR001789">
    <property type="entry name" value="Sig_transdc_resp-reg_receiver"/>
</dbReference>
<dbReference type="PROSITE" id="PS50110">
    <property type="entry name" value="RESPONSE_REGULATORY"/>
    <property type="match status" value="1"/>
</dbReference>
<keyword evidence="2" id="KW-0238">DNA-binding</keyword>
<evidence type="ECO:0000256" key="3">
    <source>
        <dbReference type="PROSITE-ProRule" id="PRU00169"/>
    </source>
</evidence>
<dbReference type="PROSITE" id="PS50043">
    <property type="entry name" value="HTH_LUXR_2"/>
    <property type="match status" value="1"/>
</dbReference>